<dbReference type="eggNOG" id="COG0801">
    <property type="taxonomic scope" value="Bacteria"/>
</dbReference>
<accession>R7RSY5</accession>
<dbReference type="Pfam" id="PF01288">
    <property type="entry name" value="HPPK"/>
    <property type="match status" value="1"/>
</dbReference>
<keyword evidence="4 10" id="KW-0808">Transferase</keyword>
<dbReference type="InterPro" id="IPR000550">
    <property type="entry name" value="Hppk"/>
</dbReference>
<dbReference type="UniPathway" id="UPA00077">
    <property type="reaction ID" value="UER00155"/>
</dbReference>
<dbReference type="GO" id="GO:0046656">
    <property type="term" value="P:folic acid biosynthetic process"/>
    <property type="evidence" value="ECO:0007669"/>
    <property type="project" value="UniProtKB-KW"/>
</dbReference>
<dbReference type="RefSeq" id="WP_018662439.1">
    <property type="nucleotide sequence ID" value="NZ_HF952018.1"/>
</dbReference>
<evidence type="ECO:0000256" key="6">
    <source>
        <dbReference type="ARBA" id="ARBA00022777"/>
    </source>
</evidence>
<dbReference type="EC" id="2.7.6.3" evidence="3"/>
<evidence type="ECO:0000256" key="7">
    <source>
        <dbReference type="ARBA" id="ARBA00022840"/>
    </source>
</evidence>
<evidence type="ECO:0000256" key="8">
    <source>
        <dbReference type="ARBA" id="ARBA00022909"/>
    </source>
</evidence>
<name>R7RSY5_9CLOT</name>
<evidence type="ECO:0000313" key="10">
    <source>
        <dbReference type="EMBL" id="CDF58398.1"/>
    </source>
</evidence>
<dbReference type="PROSITE" id="PS00794">
    <property type="entry name" value="HPPK"/>
    <property type="match status" value="1"/>
</dbReference>
<dbReference type="AlphaFoldDB" id="R7RSY5"/>
<dbReference type="GO" id="GO:0046654">
    <property type="term" value="P:tetrahydrofolate biosynthetic process"/>
    <property type="evidence" value="ECO:0007669"/>
    <property type="project" value="UniProtKB-UniPathway"/>
</dbReference>
<keyword evidence="7" id="KW-0067">ATP-binding</keyword>
<evidence type="ECO:0000256" key="3">
    <source>
        <dbReference type="ARBA" id="ARBA00013253"/>
    </source>
</evidence>
<dbReference type="SUPFAM" id="SSF55083">
    <property type="entry name" value="6-hydroxymethyl-7,8-dihydropterin pyrophosphokinase, HPPK"/>
    <property type="match status" value="1"/>
</dbReference>
<reference evidence="10" key="1">
    <citation type="submission" date="2013-03" db="EMBL/GenBank/DDBJ databases">
        <title>Draft genome sequence of the hydrogen-ethanol-producing anaerobic alkalithermophilic Caloramator celere.</title>
        <authorList>
            <person name="Ciranna A."/>
            <person name="Larjo A."/>
            <person name="Kivisto A."/>
            <person name="Santala V."/>
            <person name="Roos C."/>
            <person name="Karp M."/>
        </authorList>
    </citation>
    <scope>NUCLEOTIDE SEQUENCE [LARGE SCALE GENOMIC DNA]</scope>
    <source>
        <strain evidence="10">DSM 8682</strain>
    </source>
</reference>
<keyword evidence="5" id="KW-0547">Nucleotide-binding</keyword>
<dbReference type="Proteomes" id="UP000014923">
    <property type="component" value="Unassembled WGS sequence"/>
</dbReference>
<evidence type="ECO:0000256" key="2">
    <source>
        <dbReference type="ARBA" id="ARBA00005051"/>
    </source>
</evidence>
<comment type="pathway">
    <text evidence="2">Cofactor biosynthesis; tetrahydrofolate biosynthesis; 2-amino-4-hydroxy-6-hydroxymethyl-7,8-dihydropteridine diphosphate from 7,8-dihydroneopterin triphosphate: step 4/4.</text>
</comment>
<dbReference type="Gene3D" id="3.30.70.560">
    <property type="entry name" value="7,8-Dihydro-6-hydroxymethylpterin-pyrophosphokinase HPPK"/>
    <property type="match status" value="1"/>
</dbReference>
<dbReference type="GO" id="GO:0005524">
    <property type="term" value="F:ATP binding"/>
    <property type="evidence" value="ECO:0007669"/>
    <property type="project" value="UniProtKB-KW"/>
</dbReference>
<dbReference type="EMBL" id="CAVN010000097">
    <property type="protein sequence ID" value="CDF58398.1"/>
    <property type="molecule type" value="Genomic_DNA"/>
</dbReference>
<keyword evidence="6 10" id="KW-0418">Kinase</keyword>
<dbReference type="GO" id="GO:0016301">
    <property type="term" value="F:kinase activity"/>
    <property type="evidence" value="ECO:0007669"/>
    <property type="project" value="UniProtKB-KW"/>
</dbReference>
<dbReference type="OrthoDB" id="9808041at2"/>
<feature type="domain" description="7,8-dihydro-6-hydroxymethylpterin-pyrophosphokinase" evidence="9">
    <location>
        <begin position="87"/>
        <end position="98"/>
    </location>
</feature>
<evidence type="ECO:0000256" key="1">
    <source>
        <dbReference type="ARBA" id="ARBA00000198"/>
    </source>
</evidence>
<keyword evidence="11" id="KW-1185">Reference proteome</keyword>
<evidence type="ECO:0000256" key="4">
    <source>
        <dbReference type="ARBA" id="ARBA00022679"/>
    </source>
</evidence>
<protein>
    <recommendedName>
        <fullName evidence="3">2-amino-4-hydroxy-6-hydroxymethyldihydropteridine diphosphokinase</fullName>
        <ecNumber evidence="3">2.7.6.3</ecNumber>
    </recommendedName>
</protein>
<gene>
    <name evidence="10" type="ORF">TCEL_00444</name>
</gene>
<dbReference type="NCBIfam" id="TIGR01498">
    <property type="entry name" value="folK"/>
    <property type="match status" value="1"/>
</dbReference>
<comment type="catalytic activity">
    <reaction evidence="1">
        <text>6-hydroxymethyl-7,8-dihydropterin + ATP = (7,8-dihydropterin-6-yl)methyl diphosphate + AMP + H(+)</text>
        <dbReference type="Rhea" id="RHEA:11412"/>
        <dbReference type="ChEBI" id="CHEBI:15378"/>
        <dbReference type="ChEBI" id="CHEBI:30616"/>
        <dbReference type="ChEBI" id="CHEBI:44841"/>
        <dbReference type="ChEBI" id="CHEBI:72950"/>
        <dbReference type="ChEBI" id="CHEBI:456215"/>
        <dbReference type="EC" id="2.7.6.3"/>
    </reaction>
</comment>
<dbReference type="HOGENOM" id="CLU_097916_1_2_9"/>
<dbReference type="CDD" id="cd00483">
    <property type="entry name" value="HPPK"/>
    <property type="match status" value="1"/>
</dbReference>
<organism evidence="10 11">
    <name type="scientific">Thermobrachium celere DSM 8682</name>
    <dbReference type="NCBI Taxonomy" id="941824"/>
    <lineage>
        <taxon>Bacteria</taxon>
        <taxon>Bacillati</taxon>
        <taxon>Bacillota</taxon>
        <taxon>Clostridia</taxon>
        <taxon>Eubacteriales</taxon>
        <taxon>Clostridiaceae</taxon>
        <taxon>Thermobrachium</taxon>
    </lineage>
</organism>
<sequence length="156" mass="18421">MNKVFIAFGSNIGDRYETVYKAFKLLEENQMKIVKKSKIYETEPYGYKEQPPFINGVILVETHLSCREVLERLLSIEKQLGRERIIRWGPRTIDLDIIFYNNEVYNEEDLKVPHPDMQNREFVLKPLCDIDPDFIHPVLKKSIRDIYNSLANVNTD</sequence>
<evidence type="ECO:0000256" key="5">
    <source>
        <dbReference type="ARBA" id="ARBA00022741"/>
    </source>
</evidence>
<dbReference type="PANTHER" id="PTHR43071:SF1">
    <property type="entry name" value="2-AMINO-4-HYDROXY-6-HYDROXYMETHYLDIHYDROPTERIDINE PYROPHOSPHOKINASE"/>
    <property type="match status" value="1"/>
</dbReference>
<evidence type="ECO:0000259" key="9">
    <source>
        <dbReference type="PROSITE" id="PS00794"/>
    </source>
</evidence>
<dbReference type="GO" id="GO:0003848">
    <property type="term" value="F:2-amino-4-hydroxy-6-hydroxymethyldihydropteridine diphosphokinase activity"/>
    <property type="evidence" value="ECO:0007669"/>
    <property type="project" value="UniProtKB-EC"/>
</dbReference>
<proteinExistence type="predicted"/>
<dbReference type="InterPro" id="IPR035907">
    <property type="entry name" value="Hppk_sf"/>
</dbReference>
<evidence type="ECO:0000313" key="11">
    <source>
        <dbReference type="Proteomes" id="UP000014923"/>
    </source>
</evidence>
<comment type="caution">
    <text evidence="10">The sequence shown here is derived from an EMBL/GenBank/DDBJ whole genome shotgun (WGS) entry which is preliminary data.</text>
</comment>
<keyword evidence="8" id="KW-0289">Folate biosynthesis</keyword>
<dbReference type="PANTHER" id="PTHR43071">
    <property type="entry name" value="2-AMINO-4-HYDROXY-6-HYDROXYMETHYLDIHYDROPTERIDINE PYROPHOSPHOKINASE"/>
    <property type="match status" value="1"/>
</dbReference>